<feature type="transmembrane region" description="Helical" evidence="7">
    <location>
        <begin position="219"/>
        <end position="237"/>
    </location>
</feature>
<dbReference type="PANTHER" id="PTHR42751">
    <property type="entry name" value="SODIUM/HYDROGEN EXCHANGER FAMILY/TRKA DOMAIN PROTEIN"/>
    <property type="match status" value="1"/>
</dbReference>
<dbReference type="InterPro" id="IPR006153">
    <property type="entry name" value="Cation/H_exchanger_TM"/>
</dbReference>
<feature type="transmembrane region" description="Helical" evidence="7">
    <location>
        <begin position="297"/>
        <end position="316"/>
    </location>
</feature>
<dbReference type="EMBL" id="BAAALG010000002">
    <property type="protein sequence ID" value="GAA1092640.1"/>
    <property type="molecule type" value="Genomic_DNA"/>
</dbReference>
<feature type="transmembrane region" description="Helical" evidence="7">
    <location>
        <begin position="90"/>
        <end position="114"/>
    </location>
</feature>
<comment type="similarity">
    <text evidence="2">Belongs to the monovalent cation:proton antiporter 2 (CPA2) transporter (TC 2.A.37) family.</text>
</comment>
<feature type="domain" description="RCK C-terminal" evidence="8">
    <location>
        <begin position="406"/>
        <end position="488"/>
    </location>
</feature>
<evidence type="ECO:0000256" key="6">
    <source>
        <dbReference type="ARBA" id="ARBA00023136"/>
    </source>
</evidence>
<feature type="transmembrane region" description="Helical" evidence="7">
    <location>
        <begin position="328"/>
        <end position="350"/>
    </location>
</feature>
<dbReference type="Gene3D" id="1.20.1530.20">
    <property type="match status" value="1"/>
</dbReference>
<keyword evidence="10" id="KW-1185">Reference proteome</keyword>
<dbReference type="PROSITE" id="PS51202">
    <property type="entry name" value="RCK_C"/>
    <property type="match status" value="1"/>
</dbReference>
<dbReference type="Pfam" id="PF02080">
    <property type="entry name" value="TrkA_C"/>
    <property type="match status" value="1"/>
</dbReference>
<organism evidence="9 10">
    <name type="scientific">Nocardioides dubius</name>
    <dbReference type="NCBI Taxonomy" id="317019"/>
    <lineage>
        <taxon>Bacteria</taxon>
        <taxon>Bacillati</taxon>
        <taxon>Actinomycetota</taxon>
        <taxon>Actinomycetes</taxon>
        <taxon>Propionibacteriales</taxon>
        <taxon>Nocardioidaceae</taxon>
        <taxon>Nocardioides</taxon>
    </lineage>
</organism>
<keyword evidence="6 7" id="KW-0472">Membrane</keyword>
<dbReference type="SUPFAM" id="SSF116726">
    <property type="entry name" value="TrkA C-terminal domain-like"/>
    <property type="match status" value="1"/>
</dbReference>
<evidence type="ECO:0000256" key="7">
    <source>
        <dbReference type="SAM" id="Phobius"/>
    </source>
</evidence>
<feature type="transmembrane region" description="Helical" evidence="7">
    <location>
        <begin position="180"/>
        <end position="199"/>
    </location>
</feature>
<dbReference type="Pfam" id="PF00999">
    <property type="entry name" value="Na_H_Exchanger"/>
    <property type="match status" value="1"/>
</dbReference>
<dbReference type="PANTHER" id="PTHR42751:SF4">
    <property type="entry name" value="K(+)_H(+) ANTIPORTER SUBUNIT KHTU"/>
    <property type="match status" value="1"/>
</dbReference>
<sequence length="503" mass="52696">MPHAADLLLALGTALLVCGLLARVGGRYGLPTIPLYMLAGLVFGPSTPGLVLVPHPHDLDLVARLGLVFLLFYLGLEFTLEKLTSGGRRLLTAASIYLVLNVGGGLIYGFALGWGVADAFVIAGIVGISSTAIVTKVIVENRRLSNPETKVILGIAVLEDIFLAFYLALLQPVLGGADNAADAVIGIAGAFTFLVTLFAIARYGTRLVSRLISVPDEEIVVVVFVGLAIAMAGLAEVLGVSDAIGAFMVGLILGATTRAGRLRQLTHPLRDAFGAIFFFHFGLSILPEDILGVAPQVLAAVVMTVLLATTAGVIAARLHGFGRQDAAAIGFTVLTRGEFSLILAALATAAGLDPRIGALAAGYVLLLAVIGPIAAGKLEYSSRLIPKRLLGRHADAAPPPSLDLDVGTSSLYQLGTELLQVRVTPGSQLHGVHIAELRLPPGTTPALLVRDGQTSALQPTSQLRTGDVFLIFTRPELQEEAERRLRAVHRAGRLAAWKGESGR</sequence>
<evidence type="ECO:0000256" key="1">
    <source>
        <dbReference type="ARBA" id="ARBA00004141"/>
    </source>
</evidence>
<comment type="subcellular location">
    <subcellularLocation>
        <location evidence="1">Membrane</location>
        <topology evidence="1">Multi-pass membrane protein</topology>
    </subcellularLocation>
</comment>
<feature type="transmembrane region" description="Helical" evidence="7">
    <location>
        <begin position="356"/>
        <end position="378"/>
    </location>
</feature>
<evidence type="ECO:0000256" key="3">
    <source>
        <dbReference type="ARBA" id="ARBA00022448"/>
    </source>
</evidence>
<evidence type="ECO:0000256" key="4">
    <source>
        <dbReference type="ARBA" id="ARBA00022692"/>
    </source>
</evidence>
<evidence type="ECO:0000259" key="8">
    <source>
        <dbReference type="PROSITE" id="PS51202"/>
    </source>
</evidence>
<feature type="transmembrane region" description="Helical" evidence="7">
    <location>
        <begin position="151"/>
        <end position="174"/>
    </location>
</feature>
<dbReference type="RefSeq" id="WP_343990943.1">
    <property type="nucleotide sequence ID" value="NZ_BAAALG010000002.1"/>
</dbReference>
<keyword evidence="4 7" id="KW-0812">Transmembrane</keyword>
<dbReference type="InterPro" id="IPR036721">
    <property type="entry name" value="RCK_C_sf"/>
</dbReference>
<dbReference type="Gene3D" id="3.30.70.1450">
    <property type="entry name" value="Regulator of K+ conductance, C-terminal domain"/>
    <property type="match status" value="1"/>
</dbReference>
<protein>
    <recommendedName>
        <fullName evidence="8">RCK C-terminal domain-containing protein</fullName>
    </recommendedName>
</protein>
<evidence type="ECO:0000256" key="5">
    <source>
        <dbReference type="ARBA" id="ARBA00022989"/>
    </source>
</evidence>
<evidence type="ECO:0000313" key="10">
    <source>
        <dbReference type="Proteomes" id="UP001501581"/>
    </source>
</evidence>
<accession>A0ABN1TMQ7</accession>
<gene>
    <name evidence="9" type="ORF">GCM10009668_04650</name>
</gene>
<dbReference type="Proteomes" id="UP001501581">
    <property type="component" value="Unassembled WGS sequence"/>
</dbReference>
<evidence type="ECO:0000313" key="9">
    <source>
        <dbReference type="EMBL" id="GAA1092640.1"/>
    </source>
</evidence>
<keyword evidence="3" id="KW-0813">Transport</keyword>
<keyword evidence="5 7" id="KW-1133">Transmembrane helix</keyword>
<name>A0ABN1TMQ7_9ACTN</name>
<feature type="transmembrane region" description="Helical" evidence="7">
    <location>
        <begin position="120"/>
        <end position="139"/>
    </location>
</feature>
<comment type="caution">
    <text evidence="9">The sequence shown here is derived from an EMBL/GenBank/DDBJ whole genome shotgun (WGS) entry which is preliminary data.</text>
</comment>
<reference evidence="9 10" key="1">
    <citation type="journal article" date="2019" name="Int. J. Syst. Evol. Microbiol.">
        <title>The Global Catalogue of Microorganisms (GCM) 10K type strain sequencing project: providing services to taxonomists for standard genome sequencing and annotation.</title>
        <authorList>
            <consortium name="The Broad Institute Genomics Platform"/>
            <consortium name="The Broad Institute Genome Sequencing Center for Infectious Disease"/>
            <person name="Wu L."/>
            <person name="Ma J."/>
        </authorList>
    </citation>
    <scope>NUCLEOTIDE SEQUENCE [LARGE SCALE GENOMIC DNA]</scope>
    <source>
        <strain evidence="9 10">JCM 13008</strain>
    </source>
</reference>
<evidence type="ECO:0000256" key="2">
    <source>
        <dbReference type="ARBA" id="ARBA00005551"/>
    </source>
</evidence>
<dbReference type="InterPro" id="IPR006037">
    <property type="entry name" value="RCK_C"/>
</dbReference>
<feature type="transmembrane region" description="Helical" evidence="7">
    <location>
        <begin position="61"/>
        <end position="78"/>
    </location>
</feature>
<proteinExistence type="inferred from homology"/>
<dbReference type="InterPro" id="IPR038770">
    <property type="entry name" value="Na+/solute_symporter_sf"/>
</dbReference>